<dbReference type="Proteomes" id="UP000599312">
    <property type="component" value="Unassembled WGS sequence"/>
</dbReference>
<dbReference type="InterPro" id="IPR011049">
    <property type="entry name" value="Serralysin-like_metalloprot_C"/>
</dbReference>
<dbReference type="SUPFAM" id="SSF51120">
    <property type="entry name" value="beta-Roll"/>
    <property type="match status" value="1"/>
</dbReference>
<keyword evidence="3" id="KW-0964">Secreted</keyword>
<dbReference type="AlphaFoldDB" id="A0A931BL63"/>
<evidence type="ECO:0000256" key="1">
    <source>
        <dbReference type="ARBA" id="ARBA00001913"/>
    </source>
</evidence>
<dbReference type="PROSITE" id="PS00330">
    <property type="entry name" value="HEMOLYSIN_CALCIUM"/>
    <property type="match status" value="2"/>
</dbReference>
<dbReference type="PRINTS" id="PR00313">
    <property type="entry name" value="CABNDNGRPT"/>
</dbReference>
<comment type="cofactor">
    <cofactor evidence="1">
        <name>Ca(2+)</name>
        <dbReference type="ChEBI" id="CHEBI:29108"/>
    </cofactor>
</comment>
<proteinExistence type="predicted"/>
<protein>
    <submittedName>
        <fullName evidence="6">M10 family metallopeptidase C-terminal domain-containing protein</fullName>
    </submittedName>
</protein>
<feature type="domain" description="Peptidase M10 serralysin C-terminal" evidence="5">
    <location>
        <begin position="31"/>
        <end position="140"/>
    </location>
</feature>
<organism evidence="6 7">
    <name type="scientific">Microvirga alba</name>
    <dbReference type="NCBI Taxonomy" id="2791025"/>
    <lineage>
        <taxon>Bacteria</taxon>
        <taxon>Pseudomonadati</taxon>
        <taxon>Pseudomonadota</taxon>
        <taxon>Alphaproteobacteria</taxon>
        <taxon>Hyphomicrobiales</taxon>
        <taxon>Methylobacteriaceae</taxon>
        <taxon>Microvirga</taxon>
    </lineage>
</organism>
<dbReference type="PANTHER" id="PTHR38340:SF1">
    <property type="entry name" value="S-LAYER PROTEIN"/>
    <property type="match status" value="1"/>
</dbReference>
<dbReference type="EMBL" id="JADQDO010000001">
    <property type="protein sequence ID" value="MBF9231853.1"/>
    <property type="molecule type" value="Genomic_DNA"/>
</dbReference>
<evidence type="ECO:0000256" key="4">
    <source>
        <dbReference type="ARBA" id="ARBA00022737"/>
    </source>
</evidence>
<name>A0A931BL63_9HYPH</name>
<evidence type="ECO:0000256" key="2">
    <source>
        <dbReference type="ARBA" id="ARBA00004613"/>
    </source>
</evidence>
<accession>A0A931BL63</accession>
<comment type="caution">
    <text evidence="6">The sequence shown here is derived from an EMBL/GenBank/DDBJ whole genome shotgun (WGS) entry which is preliminary data.</text>
</comment>
<dbReference type="Gene3D" id="2.150.10.10">
    <property type="entry name" value="Serralysin-like metalloprotease, C-terminal"/>
    <property type="match status" value="2"/>
</dbReference>
<dbReference type="GO" id="GO:0005615">
    <property type="term" value="C:extracellular space"/>
    <property type="evidence" value="ECO:0007669"/>
    <property type="project" value="InterPro"/>
</dbReference>
<dbReference type="Pfam" id="PF08548">
    <property type="entry name" value="Peptidase_M10_C"/>
    <property type="match status" value="1"/>
</dbReference>
<evidence type="ECO:0000259" key="5">
    <source>
        <dbReference type="Pfam" id="PF08548"/>
    </source>
</evidence>
<evidence type="ECO:0000256" key="3">
    <source>
        <dbReference type="ARBA" id="ARBA00022525"/>
    </source>
</evidence>
<dbReference type="Pfam" id="PF00353">
    <property type="entry name" value="HemolysinCabind"/>
    <property type="match status" value="1"/>
</dbReference>
<dbReference type="GO" id="GO:0005509">
    <property type="term" value="F:calcium ion binding"/>
    <property type="evidence" value="ECO:0007669"/>
    <property type="project" value="InterPro"/>
</dbReference>
<dbReference type="InterPro" id="IPR013858">
    <property type="entry name" value="Peptidase_M10B_C"/>
</dbReference>
<dbReference type="InterPro" id="IPR001343">
    <property type="entry name" value="Hemolysn_Ca-bd"/>
</dbReference>
<comment type="subcellular location">
    <subcellularLocation>
        <location evidence="2">Secreted</location>
    </subcellularLocation>
</comment>
<dbReference type="PANTHER" id="PTHR38340">
    <property type="entry name" value="S-LAYER PROTEIN"/>
    <property type="match status" value="1"/>
</dbReference>
<evidence type="ECO:0000313" key="7">
    <source>
        <dbReference type="Proteomes" id="UP000599312"/>
    </source>
</evidence>
<evidence type="ECO:0000313" key="6">
    <source>
        <dbReference type="EMBL" id="MBF9231853.1"/>
    </source>
</evidence>
<dbReference type="InterPro" id="IPR050557">
    <property type="entry name" value="RTX_toxin/Mannuronan_C5-epim"/>
</dbReference>
<dbReference type="InterPro" id="IPR018511">
    <property type="entry name" value="Hemolysin-typ_Ca-bd_CS"/>
</dbReference>
<reference evidence="6" key="1">
    <citation type="submission" date="2020-11" db="EMBL/GenBank/DDBJ databases">
        <authorList>
            <person name="Kim M.K."/>
        </authorList>
    </citation>
    <scope>NUCLEOTIDE SEQUENCE</scope>
    <source>
        <strain evidence="6">BT350</strain>
    </source>
</reference>
<keyword evidence="4" id="KW-0677">Repeat</keyword>
<sequence>MSYNAGWNQAPRSSAYGEQGGLGALDIAALQALYGVNTATALGDDVYDLPSQNTVGTGWTSIWDAGGIDTISGVSARNGVIINLQAASLVEGDPAAGGYASRQWDVGGGYTIAHGVTIENAYGGPSDDLLTGNGADNLLVGYGGDDVLRGLAGNDILKGGSGDDRLFGNDGDDTLIGGSGSDVLVGGPGRDVFVFASKPSARSPRDKIADFNVRDDTIHLENGIFKALKVGKLAKSAFWVGQQAHDAGDRIIYDNKKGVLYYDADGRGESMAVTVTVLTKGLKLTAADFFVI</sequence>
<keyword evidence="7" id="KW-1185">Reference proteome</keyword>
<gene>
    <name evidence="6" type="ORF">I2H38_00525</name>
</gene>